<feature type="transmembrane region" description="Helical" evidence="1">
    <location>
        <begin position="141"/>
        <end position="159"/>
    </location>
</feature>
<reference evidence="3" key="1">
    <citation type="submission" date="2018-05" db="EMBL/GenBank/DDBJ databases">
        <title>Genome Sequencing of selected type strains of the family Eggerthellaceae.</title>
        <authorList>
            <person name="Danylec N."/>
            <person name="Stoll D.A."/>
            <person name="Doetsch A."/>
            <person name="Huch M."/>
        </authorList>
    </citation>
    <scope>NUCLEOTIDE SEQUENCE [LARGE SCALE GENOMIC DNA]</scope>
    <source>
        <strain evidence="3">DSM 24851</strain>
    </source>
</reference>
<comment type="caution">
    <text evidence="2">The sequence shown here is derived from an EMBL/GenBank/DDBJ whole genome shotgun (WGS) entry which is preliminary data.</text>
</comment>
<dbReference type="AlphaFoldDB" id="A0A3N0AXV2"/>
<dbReference type="Proteomes" id="UP000269591">
    <property type="component" value="Unassembled WGS sequence"/>
</dbReference>
<organism evidence="2 3">
    <name type="scientific">Slackia equolifaciens</name>
    <dbReference type="NCBI Taxonomy" id="498718"/>
    <lineage>
        <taxon>Bacteria</taxon>
        <taxon>Bacillati</taxon>
        <taxon>Actinomycetota</taxon>
        <taxon>Coriobacteriia</taxon>
        <taxon>Eggerthellales</taxon>
        <taxon>Eggerthellaceae</taxon>
        <taxon>Slackia</taxon>
    </lineage>
</organism>
<protein>
    <submittedName>
        <fullName evidence="2">Uncharacterized protein</fullName>
    </submittedName>
</protein>
<keyword evidence="3" id="KW-1185">Reference proteome</keyword>
<proteinExistence type="predicted"/>
<keyword evidence="1" id="KW-0812">Transmembrane</keyword>
<gene>
    <name evidence="2" type="ORF">DMP06_07350</name>
</gene>
<accession>A0A3N0AXV2</accession>
<dbReference type="EMBL" id="QIBX01000012">
    <property type="protein sequence ID" value="RNL39430.1"/>
    <property type="molecule type" value="Genomic_DNA"/>
</dbReference>
<name>A0A3N0AXV2_9ACTN</name>
<keyword evidence="1" id="KW-0472">Membrane</keyword>
<evidence type="ECO:0000256" key="1">
    <source>
        <dbReference type="SAM" id="Phobius"/>
    </source>
</evidence>
<evidence type="ECO:0000313" key="3">
    <source>
        <dbReference type="Proteomes" id="UP000269591"/>
    </source>
</evidence>
<keyword evidence="1" id="KW-1133">Transmembrane helix</keyword>
<sequence>MSHGTSYYESLLRDFERQPNSFTDAQGGALVQQRDASNVAPDGRLQTRAVSSPLGASEASGGGMDFFASFSGQQSIAVPERVDAPASVGARNSGAQQGRGLRSRVRDLLDSRSRHRTARGTASALRVIPWLFFSNGAVARFLRTVLIVAVLAAVLWSARYAIGDAIIGLVSTLGPLALVAYCIYRIIR</sequence>
<dbReference type="RefSeq" id="WP_123209091.1">
    <property type="nucleotide sequence ID" value="NZ_JBHTHO010000007.1"/>
</dbReference>
<evidence type="ECO:0000313" key="2">
    <source>
        <dbReference type="EMBL" id="RNL39430.1"/>
    </source>
</evidence>
<feature type="transmembrane region" description="Helical" evidence="1">
    <location>
        <begin position="165"/>
        <end position="184"/>
    </location>
</feature>